<accession>A0A382X6U9</accession>
<gene>
    <name evidence="1" type="ORF">METZ01_LOCUS419527</name>
</gene>
<evidence type="ECO:0000313" key="1">
    <source>
        <dbReference type="EMBL" id="SVD66673.1"/>
    </source>
</evidence>
<proteinExistence type="predicted"/>
<protein>
    <submittedName>
        <fullName evidence="1">Uncharacterized protein</fullName>
    </submittedName>
</protein>
<name>A0A382X6U9_9ZZZZ</name>
<dbReference type="AlphaFoldDB" id="A0A382X6U9"/>
<organism evidence="1">
    <name type="scientific">marine metagenome</name>
    <dbReference type="NCBI Taxonomy" id="408172"/>
    <lineage>
        <taxon>unclassified sequences</taxon>
        <taxon>metagenomes</taxon>
        <taxon>ecological metagenomes</taxon>
    </lineage>
</organism>
<reference evidence="1" key="1">
    <citation type="submission" date="2018-05" db="EMBL/GenBank/DDBJ databases">
        <authorList>
            <person name="Lanie J.A."/>
            <person name="Ng W.-L."/>
            <person name="Kazmierczak K.M."/>
            <person name="Andrzejewski T.M."/>
            <person name="Davidsen T.M."/>
            <person name="Wayne K.J."/>
            <person name="Tettelin H."/>
            <person name="Glass J.I."/>
            <person name="Rusch D."/>
            <person name="Podicherti R."/>
            <person name="Tsui H.-C.T."/>
            <person name="Winkler M.E."/>
        </authorList>
    </citation>
    <scope>NUCLEOTIDE SEQUENCE</scope>
</reference>
<dbReference type="EMBL" id="UINC01165336">
    <property type="protein sequence ID" value="SVD66673.1"/>
    <property type="molecule type" value="Genomic_DNA"/>
</dbReference>
<sequence>MPFAISTEGSFEVGGHSYSIPNEFSAREVYSYRRLLEPIPDIPGGTSLNDEQRAYQLAYFLRRAAACIIPGLQVQSLEGLKLGQLKTIHEWIVAHRPDLSETAQFPA</sequence>